<gene>
    <name evidence="2" type="ORF">AFUS01_LOCUS13827</name>
</gene>
<evidence type="ECO:0000256" key="1">
    <source>
        <dbReference type="SAM" id="MobiDB-lite"/>
    </source>
</evidence>
<reference evidence="2" key="1">
    <citation type="submission" date="2021-06" db="EMBL/GenBank/DDBJ databases">
        <authorList>
            <person name="Hodson N. C."/>
            <person name="Mongue J. A."/>
            <person name="Jaron S. K."/>
        </authorList>
    </citation>
    <scope>NUCLEOTIDE SEQUENCE</scope>
</reference>
<feature type="compositionally biased region" description="Polar residues" evidence="1">
    <location>
        <begin position="385"/>
        <end position="426"/>
    </location>
</feature>
<protein>
    <submittedName>
        <fullName evidence="2">Uncharacterized protein</fullName>
    </submittedName>
</protein>
<feature type="compositionally biased region" description="Polar residues" evidence="1">
    <location>
        <begin position="470"/>
        <end position="485"/>
    </location>
</feature>
<name>A0A8J2JR11_9HEXA</name>
<feature type="compositionally biased region" description="Low complexity" evidence="1">
    <location>
        <begin position="441"/>
        <end position="463"/>
    </location>
</feature>
<feature type="compositionally biased region" description="Pro residues" evidence="1">
    <location>
        <begin position="323"/>
        <end position="337"/>
    </location>
</feature>
<feature type="region of interest" description="Disordered" evidence="1">
    <location>
        <begin position="1"/>
        <end position="22"/>
    </location>
</feature>
<proteinExistence type="predicted"/>
<comment type="caution">
    <text evidence="2">The sequence shown here is derived from an EMBL/GenBank/DDBJ whole genome shotgun (WGS) entry which is preliminary data.</text>
</comment>
<sequence length="576" mass="64193">MTEKPESMESLLGPEFREPSVGTSSSCREIISVKRGLTKIQPKPTKVTSSSLRTGEYKNLLNNTFGKKCGLWDVNAGLIPYLSDMTDCEKGTELEFSHFEGIHLNNPSFDYKDTNNYNSRYSEHLVSRVFKSKEEFIRAGSNSICIESTIKLKQKRIIARKNYFRLKRRLQPRISATETVKSDTEGENVQLPIQEPDYKDEKNYKLTTHYYSQELGNKSFRQYMISTALANCRYPCPPPCPNMSKEPPKVPCRPTKPTGCCPSPNPQMQQGYGQQGFGQQGYGQQGFGQKGYGQQGYGQQGYGQQQAAYQNYGGQQNYGYQMAPPPMNQGNPYPPYPQNGLPYPGGGTPQQNPQKARRTTPPPRTCGNAGTTFARYPYNAKRYGGSSQTNIDANRNNASGSRTPCTPNGNSPRPNYSARSATNLNRSGHDSKTRMQPYRNPNPGNNSYQQNYSSRSPSPYSPRVDFSPYRYNSRSRTDFSPQPRSGRSYPNIPPPYGGGGGGYNQYQNNAGCMPDPCNPCCCPIYLCCCPCPKPKRRKRPPRAPSFIMIKPTPPCCGPCVDCCCDCCCPGNCDCCC</sequence>
<feature type="region of interest" description="Disordered" evidence="1">
    <location>
        <begin position="319"/>
        <end position="496"/>
    </location>
</feature>
<keyword evidence="3" id="KW-1185">Reference proteome</keyword>
<dbReference type="EMBL" id="CAJVCH010114392">
    <property type="protein sequence ID" value="CAG7724829.1"/>
    <property type="molecule type" value="Genomic_DNA"/>
</dbReference>
<dbReference type="AlphaFoldDB" id="A0A8J2JR11"/>
<evidence type="ECO:0000313" key="3">
    <source>
        <dbReference type="Proteomes" id="UP000708208"/>
    </source>
</evidence>
<dbReference type="Proteomes" id="UP000708208">
    <property type="component" value="Unassembled WGS sequence"/>
</dbReference>
<evidence type="ECO:0000313" key="2">
    <source>
        <dbReference type="EMBL" id="CAG7724829.1"/>
    </source>
</evidence>
<accession>A0A8J2JR11</accession>
<organism evidence="2 3">
    <name type="scientific">Allacma fusca</name>
    <dbReference type="NCBI Taxonomy" id="39272"/>
    <lineage>
        <taxon>Eukaryota</taxon>
        <taxon>Metazoa</taxon>
        <taxon>Ecdysozoa</taxon>
        <taxon>Arthropoda</taxon>
        <taxon>Hexapoda</taxon>
        <taxon>Collembola</taxon>
        <taxon>Symphypleona</taxon>
        <taxon>Sminthuridae</taxon>
        <taxon>Allacma</taxon>
    </lineage>
</organism>